<protein>
    <recommendedName>
        <fullName evidence="4">Membrane protein 6-pyruvoyl-tetrahydropterin synthase-related domain-containing protein</fullName>
    </recommendedName>
</protein>
<feature type="transmembrane region" description="Helical" evidence="1">
    <location>
        <begin position="399"/>
        <end position="419"/>
    </location>
</feature>
<feature type="transmembrane region" description="Helical" evidence="1">
    <location>
        <begin position="367"/>
        <end position="387"/>
    </location>
</feature>
<organism evidence="2 3">
    <name type="scientific">Candidatus Curtissbacteria bacterium RIFCSPHIGHO2_01_FULL_40_12</name>
    <dbReference type="NCBI Taxonomy" id="1797710"/>
    <lineage>
        <taxon>Bacteria</taxon>
        <taxon>Candidatus Curtissiibacteriota</taxon>
    </lineage>
</organism>
<keyword evidence="1" id="KW-0472">Membrane</keyword>
<feature type="transmembrane region" description="Helical" evidence="1">
    <location>
        <begin position="98"/>
        <end position="118"/>
    </location>
</feature>
<dbReference type="PANTHER" id="PTHR38454">
    <property type="entry name" value="INTEGRAL MEMBRANE PROTEIN-RELATED"/>
    <property type="match status" value="1"/>
</dbReference>
<name>A0A1F5GB24_9BACT</name>
<dbReference type="EMBL" id="MFAY01000020">
    <property type="protein sequence ID" value="OGD89034.1"/>
    <property type="molecule type" value="Genomic_DNA"/>
</dbReference>
<keyword evidence="1" id="KW-0812">Transmembrane</keyword>
<feature type="transmembrane region" description="Helical" evidence="1">
    <location>
        <begin position="130"/>
        <end position="155"/>
    </location>
</feature>
<dbReference type="AlphaFoldDB" id="A0A1F5GB24"/>
<dbReference type="PANTHER" id="PTHR38454:SF1">
    <property type="entry name" value="INTEGRAL MEMBRANE PROTEIN"/>
    <property type="match status" value="1"/>
</dbReference>
<feature type="transmembrane region" description="Helical" evidence="1">
    <location>
        <begin position="697"/>
        <end position="718"/>
    </location>
</feature>
<evidence type="ECO:0000313" key="3">
    <source>
        <dbReference type="Proteomes" id="UP000178577"/>
    </source>
</evidence>
<evidence type="ECO:0008006" key="4">
    <source>
        <dbReference type="Google" id="ProtNLM"/>
    </source>
</evidence>
<sequence length="731" mass="83937">MIKKIINIFPFLILLILTIVFFGNTLTGKEVFVTPDFGRSDILHAEYPTKLFLSESLKNKQLPLWNPYIASGFPQLGTITGNFNPINLIAFYLLPMPLAFNISLAFSFLIAGIFTFLFARSIGLSRITSLFAAIIFSYSGFFITQITHFVVIQTLSFFPLTLFLTELFIQKKKPIFVPLLSIVFGLQILAGFYQIVLYSIIVILLYSLFRIFSEPRYYRWRLFLGILSAVSAGFLLSAIQLFPSWELTQISNRKGGVSFEEVKLFPYQIKHLVTFIWPYLLGDPRIGSYPRFSQNWGIFWESTGYVGVLPLLFTIVAIAFSFKKSRVVKFFTFLLIFSLLLMLGKNSPTIFFFKIPPLSFFRVPSRWIVFFALSLSILGAIGLEILLGYLNSTFRKRWTVLLIGFILLLLTSLNIFIFAGKYHLRGRTDEWLSLPLTAEFLLKDNNDFKILTVGSENVWNEEFLNRGWKNSKDKYLVFRESLDPNWNSVFKIRSVKSYSPVSFKNDLTVSSIFDQEIIISQNGVLIGPSARNLLDIEGAKYVISPFSITDNDLEKVFESKTNPNYFVYLNKRFLPLVGIFSEYAVGKNPNEQFQLLNTKSFNPKSTLILEKDIGQKFAETSSEAKIVNYQNNLVEIEALMKENGILVLRDSMYPGWKAYVDGQEKEILAANINQRALVLDKGEHQVKFVYQPKSFKIGAIISILAFLMLIITFIFTFLKDKLRHNEYQKTQ</sequence>
<evidence type="ECO:0000256" key="1">
    <source>
        <dbReference type="SAM" id="Phobius"/>
    </source>
</evidence>
<feature type="transmembrane region" description="Helical" evidence="1">
    <location>
        <begin position="220"/>
        <end position="242"/>
    </location>
</feature>
<evidence type="ECO:0000313" key="2">
    <source>
        <dbReference type="EMBL" id="OGD89034.1"/>
    </source>
</evidence>
<gene>
    <name evidence="2" type="ORF">A2693_00040</name>
</gene>
<keyword evidence="1" id="KW-1133">Transmembrane helix</keyword>
<dbReference type="Pfam" id="PF09586">
    <property type="entry name" value="YfhO"/>
    <property type="match status" value="1"/>
</dbReference>
<dbReference type="InterPro" id="IPR018580">
    <property type="entry name" value="Uncharacterised_YfhO"/>
</dbReference>
<comment type="caution">
    <text evidence="2">The sequence shown here is derived from an EMBL/GenBank/DDBJ whole genome shotgun (WGS) entry which is preliminary data.</text>
</comment>
<feature type="transmembrane region" description="Helical" evidence="1">
    <location>
        <begin position="327"/>
        <end position="347"/>
    </location>
</feature>
<proteinExistence type="predicted"/>
<feature type="transmembrane region" description="Helical" evidence="1">
    <location>
        <begin position="175"/>
        <end position="208"/>
    </location>
</feature>
<dbReference type="Proteomes" id="UP000178577">
    <property type="component" value="Unassembled WGS sequence"/>
</dbReference>
<feature type="transmembrane region" description="Helical" evidence="1">
    <location>
        <begin position="298"/>
        <end position="320"/>
    </location>
</feature>
<accession>A0A1F5GB24</accession>
<reference evidence="2 3" key="1">
    <citation type="journal article" date="2016" name="Nat. Commun.">
        <title>Thousands of microbial genomes shed light on interconnected biogeochemical processes in an aquifer system.</title>
        <authorList>
            <person name="Anantharaman K."/>
            <person name="Brown C.T."/>
            <person name="Hug L.A."/>
            <person name="Sharon I."/>
            <person name="Castelle C.J."/>
            <person name="Probst A.J."/>
            <person name="Thomas B.C."/>
            <person name="Singh A."/>
            <person name="Wilkins M.J."/>
            <person name="Karaoz U."/>
            <person name="Brodie E.L."/>
            <person name="Williams K.H."/>
            <person name="Hubbard S.S."/>
            <person name="Banfield J.F."/>
        </authorList>
    </citation>
    <scope>NUCLEOTIDE SEQUENCE [LARGE SCALE GENOMIC DNA]</scope>
</reference>